<keyword evidence="1" id="KW-0472">Membrane</keyword>
<protein>
    <submittedName>
        <fullName evidence="2">Uncharacterized protein</fullName>
    </submittedName>
</protein>
<evidence type="ECO:0000256" key="1">
    <source>
        <dbReference type="SAM" id="Phobius"/>
    </source>
</evidence>
<feature type="transmembrane region" description="Helical" evidence="1">
    <location>
        <begin position="53"/>
        <end position="73"/>
    </location>
</feature>
<keyword evidence="1" id="KW-0812">Transmembrane</keyword>
<reference evidence="2" key="1">
    <citation type="journal article" date="2015" name="Nature">
        <title>rRNA introns, odd ribosomes, and small enigmatic genomes across a large radiation of phyla.</title>
        <authorList>
            <person name="Brown C.T."/>
            <person name="Hug L.A."/>
            <person name="Thomas B.C."/>
            <person name="Sharon I."/>
            <person name="Castelle C.J."/>
            <person name="Singh A."/>
            <person name="Wilkins M.J."/>
            <person name="Williams K.H."/>
            <person name="Banfield J.F."/>
        </authorList>
    </citation>
    <scope>NUCLEOTIDE SEQUENCE [LARGE SCALE GENOMIC DNA]</scope>
</reference>
<organism evidence="2 3">
    <name type="scientific">Candidatus Nomurabacteria bacterium GW2011_GWB1_47_6</name>
    <dbReference type="NCBI Taxonomy" id="1618749"/>
    <lineage>
        <taxon>Bacteria</taxon>
        <taxon>Candidatus Nomuraibacteriota</taxon>
    </lineage>
</organism>
<dbReference type="Proteomes" id="UP000034879">
    <property type="component" value="Unassembled WGS sequence"/>
</dbReference>
<feature type="transmembrane region" description="Helical" evidence="1">
    <location>
        <begin position="121"/>
        <end position="142"/>
    </location>
</feature>
<keyword evidence="1" id="KW-1133">Transmembrane helix</keyword>
<name>A0A0G1V879_9BACT</name>
<feature type="transmembrane region" description="Helical" evidence="1">
    <location>
        <begin position="85"/>
        <end position="109"/>
    </location>
</feature>
<gene>
    <name evidence="2" type="ORF">UY01_C0034G0003</name>
</gene>
<evidence type="ECO:0000313" key="2">
    <source>
        <dbReference type="EMBL" id="KKU74468.1"/>
    </source>
</evidence>
<comment type="caution">
    <text evidence="2">The sequence shown here is derived from an EMBL/GenBank/DDBJ whole genome shotgun (WGS) entry which is preliminary data.</text>
</comment>
<dbReference type="EMBL" id="LCOJ01000034">
    <property type="protein sequence ID" value="KKU74468.1"/>
    <property type="molecule type" value="Genomic_DNA"/>
</dbReference>
<feature type="transmembrane region" description="Helical" evidence="1">
    <location>
        <begin position="154"/>
        <end position="178"/>
    </location>
</feature>
<proteinExistence type="predicted"/>
<sequence length="185" mass="20522">MSALITKILTWLNSLVSTVTNQFSGDLSLDFLAVIFFLVVMLLIAFSLGRNRIVVAIISTYLAAFIYLILPWSNQIRAWLSLEQVFWVNLGIFALAWLICYSVLVSSVLRSRASLGDSSVLIVLLLSIVETGFLFSIAIALLKVGELLTLSPVLLKYFGATGAAFAWMLLPLVVFLFLKRRRATV</sequence>
<dbReference type="AlphaFoldDB" id="A0A0G1V879"/>
<evidence type="ECO:0000313" key="3">
    <source>
        <dbReference type="Proteomes" id="UP000034879"/>
    </source>
</evidence>
<feature type="transmembrane region" description="Helical" evidence="1">
    <location>
        <begin position="27"/>
        <end position="46"/>
    </location>
</feature>
<accession>A0A0G1V879</accession>